<name>A0A0W8FXQ5_9ZZZZ</name>
<reference evidence="6" key="1">
    <citation type="journal article" date="2015" name="Proc. Natl. Acad. Sci. U.S.A.">
        <title>Networks of energetic and metabolic interactions define dynamics in microbial communities.</title>
        <authorList>
            <person name="Embree M."/>
            <person name="Liu J.K."/>
            <person name="Al-Bassam M.M."/>
            <person name="Zengler K."/>
        </authorList>
    </citation>
    <scope>NUCLEOTIDE SEQUENCE</scope>
</reference>
<dbReference type="SMART" id="SM00382">
    <property type="entry name" value="AAA"/>
    <property type="match status" value="1"/>
</dbReference>
<dbReference type="GO" id="GO:0016887">
    <property type="term" value="F:ATP hydrolysis activity"/>
    <property type="evidence" value="ECO:0007669"/>
    <property type="project" value="InterPro"/>
</dbReference>
<dbReference type="Pfam" id="PF13732">
    <property type="entry name" value="DrrA1-3_C"/>
    <property type="match status" value="1"/>
</dbReference>
<feature type="domain" description="ABC transporter" evidence="5">
    <location>
        <begin position="5"/>
        <end position="232"/>
    </location>
</feature>
<evidence type="ECO:0000256" key="2">
    <source>
        <dbReference type="ARBA" id="ARBA00022448"/>
    </source>
</evidence>
<dbReference type="PROSITE" id="PS50893">
    <property type="entry name" value="ABC_TRANSPORTER_2"/>
    <property type="match status" value="1"/>
</dbReference>
<evidence type="ECO:0000256" key="3">
    <source>
        <dbReference type="ARBA" id="ARBA00022741"/>
    </source>
</evidence>
<dbReference type="InterPro" id="IPR017871">
    <property type="entry name" value="ABC_transporter-like_CS"/>
</dbReference>
<dbReference type="Pfam" id="PF00005">
    <property type="entry name" value="ABC_tran"/>
    <property type="match status" value="1"/>
</dbReference>
<dbReference type="InterPro" id="IPR050763">
    <property type="entry name" value="ABC_transporter_ATP-binding"/>
</dbReference>
<gene>
    <name evidence="6" type="ORF">ASZ90_004705</name>
</gene>
<sequence length="302" mass="34247">MRSIIKIEALTKNYGEIEAVKGISFEVAKGEMFGLVGPDGAGKTTTIRVLCGLINPDSGSASLIGKDITKDKQAVQNEIGYLSQRFSLYGDLTVDENIEFFTDIHNVNHYEKRRDELLEFTRLTNFRDRLADNLSGGMKQKLALACSLIHKPQILFLDEPTTGVDPVSRRDFWKILSNLIKEGITIFMTTPYLDEAERCNRVAMMNKGEIIAIDKPAEIKKSINKQVIEIVCTPVRKAYEILNDKYESQMFGDRINLVVDDETKDYPEIEKLLHQNEITINDKRVVTPSLENVFMHLIKEAS</sequence>
<comment type="caution">
    <text evidence="6">The sequence shown here is derived from an EMBL/GenBank/DDBJ whole genome shotgun (WGS) entry which is preliminary data.</text>
</comment>
<dbReference type="SUPFAM" id="SSF52540">
    <property type="entry name" value="P-loop containing nucleoside triphosphate hydrolases"/>
    <property type="match status" value="1"/>
</dbReference>
<dbReference type="InterPro" id="IPR003593">
    <property type="entry name" value="AAA+_ATPase"/>
</dbReference>
<dbReference type="InterPro" id="IPR003439">
    <property type="entry name" value="ABC_transporter-like_ATP-bd"/>
</dbReference>
<protein>
    <submittedName>
        <fullName evidence="6">Abc transporter multidrug efflux pump</fullName>
    </submittedName>
</protein>
<dbReference type="InterPro" id="IPR025302">
    <property type="entry name" value="DrrA1/2-like_C"/>
</dbReference>
<dbReference type="AlphaFoldDB" id="A0A0W8FXQ5"/>
<keyword evidence="3" id="KW-0547">Nucleotide-binding</keyword>
<evidence type="ECO:0000256" key="1">
    <source>
        <dbReference type="ARBA" id="ARBA00005417"/>
    </source>
</evidence>
<dbReference type="InterPro" id="IPR027417">
    <property type="entry name" value="P-loop_NTPase"/>
</dbReference>
<dbReference type="GO" id="GO:0005524">
    <property type="term" value="F:ATP binding"/>
    <property type="evidence" value="ECO:0007669"/>
    <property type="project" value="UniProtKB-KW"/>
</dbReference>
<accession>A0A0W8FXQ5</accession>
<evidence type="ECO:0000259" key="5">
    <source>
        <dbReference type="PROSITE" id="PS50893"/>
    </source>
</evidence>
<comment type="similarity">
    <text evidence="1">Belongs to the ABC transporter superfamily.</text>
</comment>
<keyword evidence="2" id="KW-0813">Transport</keyword>
<dbReference type="PANTHER" id="PTHR42711">
    <property type="entry name" value="ABC TRANSPORTER ATP-BINDING PROTEIN"/>
    <property type="match status" value="1"/>
</dbReference>
<keyword evidence="4" id="KW-0067">ATP-binding</keyword>
<dbReference type="EMBL" id="LNQE01000677">
    <property type="protein sequence ID" value="KUG25470.1"/>
    <property type="molecule type" value="Genomic_DNA"/>
</dbReference>
<dbReference type="PANTHER" id="PTHR42711:SF5">
    <property type="entry name" value="ABC TRANSPORTER ATP-BINDING PROTEIN NATA"/>
    <property type="match status" value="1"/>
</dbReference>
<evidence type="ECO:0000256" key="4">
    <source>
        <dbReference type="ARBA" id="ARBA00022840"/>
    </source>
</evidence>
<evidence type="ECO:0000313" key="6">
    <source>
        <dbReference type="EMBL" id="KUG25470.1"/>
    </source>
</evidence>
<proteinExistence type="inferred from homology"/>
<dbReference type="PROSITE" id="PS00211">
    <property type="entry name" value="ABC_TRANSPORTER_1"/>
    <property type="match status" value="1"/>
</dbReference>
<dbReference type="Gene3D" id="3.40.50.300">
    <property type="entry name" value="P-loop containing nucleotide triphosphate hydrolases"/>
    <property type="match status" value="1"/>
</dbReference>
<organism evidence="6">
    <name type="scientific">hydrocarbon metagenome</name>
    <dbReference type="NCBI Taxonomy" id="938273"/>
    <lineage>
        <taxon>unclassified sequences</taxon>
        <taxon>metagenomes</taxon>
        <taxon>ecological metagenomes</taxon>
    </lineage>
</organism>